<reference evidence="1 2" key="1">
    <citation type="journal article" date="2017" name="Nat. Microbiol.">
        <title>Natural product diversity associated with the nematode symbionts Photorhabdus and Xenorhabdus.</title>
        <authorList>
            <person name="Tobias N.J."/>
            <person name="Wolff H."/>
            <person name="Djahanschiri B."/>
            <person name="Grundmann F."/>
            <person name="Kronenwerth M."/>
            <person name="Shi Y.M."/>
            <person name="Simonyi S."/>
            <person name="Grun P."/>
            <person name="Shapiro-Ilan D."/>
            <person name="Pidot S.J."/>
            <person name="Stinear T.P."/>
            <person name="Ebersberger I."/>
            <person name="Bode H.B."/>
        </authorList>
    </citation>
    <scope>NUCLEOTIDE SEQUENCE [LARGE SCALE GENOMIC DNA]</scope>
    <source>
        <strain evidence="1 2">DSM 17904</strain>
    </source>
</reference>
<dbReference type="AlphaFoldDB" id="A0A2D0KQN2"/>
<proteinExistence type="predicted"/>
<comment type="caution">
    <text evidence="1">The sequence shown here is derived from an EMBL/GenBank/DDBJ whole genome shotgun (WGS) entry which is preliminary data.</text>
</comment>
<gene>
    <name evidence="1" type="ORF">Xsto_01695</name>
</gene>
<dbReference type="EMBL" id="NJAJ01000013">
    <property type="protein sequence ID" value="PHM65750.1"/>
    <property type="molecule type" value="Genomic_DNA"/>
</dbReference>
<organism evidence="1 2">
    <name type="scientific">Xenorhabdus stockiae</name>
    <dbReference type="NCBI Taxonomy" id="351614"/>
    <lineage>
        <taxon>Bacteria</taxon>
        <taxon>Pseudomonadati</taxon>
        <taxon>Pseudomonadota</taxon>
        <taxon>Gammaproteobacteria</taxon>
        <taxon>Enterobacterales</taxon>
        <taxon>Morganellaceae</taxon>
        <taxon>Xenorhabdus</taxon>
    </lineage>
</organism>
<evidence type="ECO:0000313" key="1">
    <source>
        <dbReference type="EMBL" id="PHM65750.1"/>
    </source>
</evidence>
<sequence>MQETPIKKSTKIDISLLHISKKIQALIKKHQLTHFKLIKFFISNIFIVVFKPSH</sequence>
<dbReference type="Proteomes" id="UP000222366">
    <property type="component" value="Unassembled WGS sequence"/>
</dbReference>
<protein>
    <submittedName>
        <fullName evidence="1">Uncharacterized protein</fullName>
    </submittedName>
</protein>
<name>A0A2D0KQN2_9GAMM</name>
<keyword evidence="2" id="KW-1185">Reference proteome</keyword>
<evidence type="ECO:0000313" key="2">
    <source>
        <dbReference type="Proteomes" id="UP000222366"/>
    </source>
</evidence>
<accession>A0A2D0KQN2</accession>